<dbReference type="RefSeq" id="WP_119896244.1">
    <property type="nucleotide sequence ID" value="NZ_QNRC01000024.1"/>
</dbReference>
<reference evidence="2" key="1">
    <citation type="submission" date="2018-09" db="EMBL/GenBank/DDBJ databases">
        <title>Paracoccus onubensis nov. sp. a moderate halophilic bacterium isolated from Gruta de las Maravillas (Aracena, Spain).</title>
        <authorList>
            <person name="Jurado V."/>
            <person name="Gutierrez-Patricio S."/>
            <person name="Gonzalez-Pimentel J.L."/>
            <person name="Miller A.Z."/>
            <person name="Laiz L."/>
            <person name="Saiz-Jimenez C."/>
        </authorList>
    </citation>
    <scope>NUCLEOTIDE SEQUENCE [LARGE SCALE GENOMIC DNA]</scope>
    <source>
        <strain evidence="2">DSM 26381</strain>
    </source>
</reference>
<dbReference type="EMBL" id="QZEW01000002">
    <property type="protein sequence ID" value="RJL22156.1"/>
    <property type="molecule type" value="Genomic_DNA"/>
</dbReference>
<dbReference type="Pfam" id="PF07205">
    <property type="entry name" value="DUF1413"/>
    <property type="match status" value="1"/>
</dbReference>
<proteinExistence type="predicted"/>
<evidence type="ECO:0000313" key="1">
    <source>
        <dbReference type="EMBL" id="RJL22156.1"/>
    </source>
</evidence>
<protein>
    <submittedName>
        <fullName evidence="1">DUF1413 domain-containing protein</fullName>
    </submittedName>
</protein>
<evidence type="ECO:0000313" key="2">
    <source>
        <dbReference type="Proteomes" id="UP000283587"/>
    </source>
</evidence>
<dbReference type="InterPro" id="IPR010813">
    <property type="entry name" value="DUF1413"/>
</dbReference>
<comment type="caution">
    <text evidence="1">The sequence shown here is derived from an EMBL/GenBank/DDBJ whole genome shotgun (WGS) entry which is preliminary data.</text>
</comment>
<name>A0A419ACG1_9RHOB</name>
<keyword evidence="2" id="KW-1185">Reference proteome</keyword>
<accession>A0A419ACG1</accession>
<gene>
    <name evidence="1" type="ORF">D3P05_00545</name>
</gene>
<organism evidence="1 2">
    <name type="scientific">Paracoccus siganidrum</name>
    <dbReference type="NCBI Taxonomy" id="1276757"/>
    <lineage>
        <taxon>Bacteria</taxon>
        <taxon>Pseudomonadati</taxon>
        <taxon>Pseudomonadota</taxon>
        <taxon>Alphaproteobacteria</taxon>
        <taxon>Rhodobacterales</taxon>
        <taxon>Paracoccaceae</taxon>
        <taxon>Paracoccus</taxon>
    </lineage>
</organism>
<dbReference type="OrthoDB" id="7867378at2"/>
<dbReference type="Proteomes" id="UP000283587">
    <property type="component" value="Unassembled WGS sequence"/>
</dbReference>
<sequence length="72" mass="8243">MFEQLQDQIAIRIADLPNGTRFNLRDLLGAAWPEGAGDARQLGRDFRQNLPNFPGVEDAGKDDENLRWYLKQ</sequence>
<dbReference type="AlphaFoldDB" id="A0A419ACG1"/>